<name>A0A5P2QSJ6_9RHOB</name>
<dbReference type="AlphaFoldDB" id="A0A5P2QSJ6"/>
<dbReference type="Proteomes" id="UP000324507">
    <property type="component" value="Chromosome"/>
</dbReference>
<dbReference type="RefSeq" id="WP_150350769.1">
    <property type="nucleotide sequence ID" value="NZ_CP044081.1"/>
</dbReference>
<dbReference type="EMBL" id="CP044081">
    <property type="protein sequence ID" value="QEU08770.1"/>
    <property type="molecule type" value="Genomic_DNA"/>
</dbReference>
<organism evidence="1 2">
    <name type="scientific">Paracoccus yeei</name>
    <dbReference type="NCBI Taxonomy" id="147645"/>
    <lineage>
        <taxon>Bacteria</taxon>
        <taxon>Pseudomonadati</taxon>
        <taxon>Pseudomonadota</taxon>
        <taxon>Alphaproteobacteria</taxon>
        <taxon>Rhodobacterales</taxon>
        <taxon>Paracoccaceae</taxon>
        <taxon>Paracoccus</taxon>
    </lineage>
</organism>
<proteinExistence type="predicted"/>
<evidence type="ECO:0000313" key="2">
    <source>
        <dbReference type="Proteomes" id="UP000324507"/>
    </source>
</evidence>
<evidence type="ECO:0000313" key="1">
    <source>
        <dbReference type="EMBL" id="QEU08770.1"/>
    </source>
</evidence>
<sequence length="66" mass="6916">MAKAIFHKPVGYTPAKGPVGWYADPSSEPQSFPEEFIAYAVQAGAATRVDAKGELLPEAGVAPAKK</sequence>
<accession>A0A5P2QSJ6</accession>
<protein>
    <submittedName>
        <fullName evidence="1">Uncharacterized protein</fullName>
    </submittedName>
</protein>
<gene>
    <name evidence="1" type="ORF">FOB51_12630</name>
</gene>
<reference evidence="1 2" key="1">
    <citation type="submission" date="2019-09" db="EMBL/GenBank/DDBJ databases">
        <title>FDA dAtabase for Regulatory Grade micrObial Sequences (FDA-ARGOS): Supporting development and validation of Infectious Disease Dx tests.</title>
        <authorList>
            <person name="Sciortino C."/>
            <person name="Tallon L."/>
            <person name="Sadzewicz L."/>
            <person name="Vavikolanu K."/>
            <person name="Mehta A."/>
            <person name="Aluvathingal J."/>
            <person name="Nadendla S."/>
            <person name="Nandy P."/>
            <person name="Geyer C."/>
            <person name="Yan Y."/>
            <person name="Sichtig H."/>
        </authorList>
    </citation>
    <scope>NUCLEOTIDE SEQUENCE [LARGE SCALE GENOMIC DNA]</scope>
    <source>
        <strain evidence="1 2">FDAARGOS_643</strain>
    </source>
</reference>